<keyword evidence="3" id="KW-1185">Reference proteome</keyword>
<evidence type="ECO:0000256" key="1">
    <source>
        <dbReference type="SAM" id="SignalP"/>
    </source>
</evidence>
<comment type="caution">
    <text evidence="2">The sequence shown here is derived from an EMBL/GenBank/DDBJ whole genome shotgun (WGS) entry which is preliminary data.</text>
</comment>
<sequence length="99" mass="11286">MLRWVFRKRGAHLFLSICVILRSDIAKPLDSAAQLIVSSASATTQTSKRLFLLRVVTICTPSEAPRWQDIPVYIRDLDVAWPCGCHCLWPYSSKRAFHV</sequence>
<evidence type="ECO:0000313" key="3">
    <source>
        <dbReference type="Proteomes" id="UP001232148"/>
    </source>
</evidence>
<feature type="signal peptide" evidence="1">
    <location>
        <begin position="1"/>
        <end position="26"/>
    </location>
</feature>
<proteinExistence type="predicted"/>
<name>A0AAD9LYR1_9PEZI</name>
<organism evidence="2 3">
    <name type="scientific">Colletotrichum zoysiae</name>
    <dbReference type="NCBI Taxonomy" id="1216348"/>
    <lineage>
        <taxon>Eukaryota</taxon>
        <taxon>Fungi</taxon>
        <taxon>Dikarya</taxon>
        <taxon>Ascomycota</taxon>
        <taxon>Pezizomycotina</taxon>
        <taxon>Sordariomycetes</taxon>
        <taxon>Hypocreomycetidae</taxon>
        <taxon>Glomerellales</taxon>
        <taxon>Glomerellaceae</taxon>
        <taxon>Colletotrichum</taxon>
        <taxon>Colletotrichum graminicola species complex</taxon>
    </lineage>
</organism>
<gene>
    <name evidence="2" type="ORF">LX32DRAFT_44570</name>
</gene>
<feature type="chain" id="PRO_5042293456" description="Secreted protein" evidence="1">
    <location>
        <begin position="27"/>
        <end position="99"/>
    </location>
</feature>
<evidence type="ECO:0000313" key="2">
    <source>
        <dbReference type="EMBL" id="KAK2025874.1"/>
    </source>
</evidence>
<accession>A0AAD9LYR1</accession>
<dbReference type="EMBL" id="MU842927">
    <property type="protein sequence ID" value="KAK2025874.1"/>
    <property type="molecule type" value="Genomic_DNA"/>
</dbReference>
<protein>
    <recommendedName>
        <fullName evidence="4">Secreted protein</fullName>
    </recommendedName>
</protein>
<reference evidence="2" key="1">
    <citation type="submission" date="2021-06" db="EMBL/GenBank/DDBJ databases">
        <title>Comparative genomics, transcriptomics and evolutionary studies reveal genomic signatures of adaptation to plant cell wall in hemibiotrophic fungi.</title>
        <authorList>
            <consortium name="DOE Joint Genome Institute"/>
            <person name="Baroncelli R."/>
            <person name="Diaz J.F."/>
            <person name="Benocci T."/>
            <person name="Peng M."/>
            <person name="Battaglia E."/>
            <person name="Haridas S."/>
            <person name="Andreopoulos W."/>
            <person name="Labutti K."/>
            <person name="Pangilinan J."/>
            <person name="Floch G.L."/>
            <person name="Makela M.R."/>
            <person name="Henrissat B."/>
            <person name="Grigoriev I.V."/>
            <person name="Crouch J.A."/>
            <person name="De Vries R.P."/>
            <person name="Sukno S.A."/>
            <person name="Thon M.R."/>
        </authorList>
    </citation>
    <scope>NUCLEOTIDE SEQUENCE</scope>
    <source>
        <strain evidence="2">MAFF235873</strain>
    </source>
</reference>
<keyword evidence="1" id="KW-0732">Signal</keyword>
<dbReference type="AlphaFoldDB" id="A0AAD9LYR1"/>
<evidence type="ECO:0008006" key="4">
    <source>
        <dbReference type="Google" id="ProtNLM"/>
    </source>
</evidence>
<dbReference type="Proteomes" id="UP001232148">
    <property type="component" value="Unassembled WGS sequence"/>
</dbReference>